<dbReference type="Proteomes" id="UP000799539">
    <property type="component" value="Unassembled WGS sequence"/>
</dbReference>
<proteinExistence type="predicted"/>
<sequence length="156" mass="17484">MDKRLLSATRALCEGTILLATCCRRTEAAAFGITETMHESPRRVLASLEVKILKLARTCRRDNSNNQNALPTLKPVVRWDRDLEQWTDLVPQTAQQLYFGSDDPMERYQFADLTANFTGRAVVLQHSGFVTTVKCNPSSIEVNLANDAAHSMVKTE</sequence>
<keyword evidence="2" id="KW-1185">Reference proteome</keyword>
<accession>A0A6A6FLD2</accession>
<reference evidence="1" key="1">
    <citation type="journal article" date="2020" name="Stud. Mycol.">
        <title>101 Dothideomycetes genomes: a test case for predicting lifestyles and emergence of pathogens.</title>
        <authorList>
            <person name="Haridas S."/>
            <person name="Albert R."/>
            <person name="Binder M."/>
            <person name="Bloem J."/>
            <person name="Labutti K."/>
            <person name="Salamov A."/>
            <person name="Andreopoulos B."/>
            <person name="Baker S."/>
            <person name="Barry K."/>
            <person name="Bills G."/>
            <person name="Bluhm B."/>
            <person name="Cannon C."/>
            <person name="Castanera R."/>
            <person name="Culley D."/>
            <person name="Daum C."/>
            <person name="Ezra D."/>
            <person name="Gonzalez J."/>
            <person name="Henrissat B."/>
            <person name="Kuo A."/>
            <person name="Liang C."/>
            <person name="Lipzen A."/>
            <person name="Lutzoni F."/>
            <person name="Magnuson J."/>
            <person name="Mondo S."/>
            <person name="Nolan M."/>
            <person name="Ohm R."/>
            <person name="Pangilinan J."/>
            <person name="Park H.-J."/>
            <person name="Ramirez L."/>
            <person name="Alfaro M."/>
            <person name="Sun H."/>
            <person name="Tritt A."/>
            <person name="Yoshinaga Y."/>
            <person name="Zwiers L.-H."/>
            <person name="Turgeon B."/>
            <person name="Goodwin S."/>
            <person name="Spatafora J."/>
            <person name="Crous P."/>
            <person name="Grigoriev I."/>
        </authorList>
    </citation>
    <scope>NUCLEOTIDE SEQUENCE</scope>
    <source>
        <strain evidence="1">SCOH1-5</strain>
    </source>
</reference>
<dbReference type="EMBL" id="ML992669">
    <property type="protein sequence ID" value="KAF2214104.1"/>
    <property type="molecule type" value="Genomic_DNA"/>
</dbReference>
<evidence type="ECO:0000313" key="1">
    <source>
        <dbReference type="EMBL" id="KAF2214104.1"/>
    </source>
</evidence>
<dbReference type="AlphaFoldDB" id="A0A6A6FLD2"/>
<dbReference type="OrthoDB" id="160645at2759"/>
<evidence type="ECO:0000313" key="2">
    <source>
        <dbReference type="Proteomes" id="UP000799539"/>
    </source>
</evidence>
<name>A0A6A6FLD2_9PEZI</name>
<organism evidence="1 2">
    <name type="scientific">Cercospora zeae-maydis SCOH1-5</name>
    <dbReference type="NCBI Taxonomy" id="717836"/>
    <lineage>
        <taxon>Eukaryota</taxon>
        <taxon>Fungi</taxon>
        <taxon>Dikarya</taxon>
        <taxon>Ascomycota</taxon>
        <taxon>Pezizomycotina</taxon>
        <taxon>Dothideomycetes</taxon>
        <taxon>Dothideomycetidae</taxon>
        <taxon>Mycosphaerellales</taxon>
        <taxon>Mycosphaerellaceae</taxon>
        <taxon>Cercospora</taxon>
    </lineage>
</organism>
<protein>
    <submittedName>
        <fullName evidence="1">Uncharacterized protein</fullName>
    </submittedName>
</protein>
<gene>
    <name evidence="1" type="ORF">CERZMDRAFT_83489</name>
</gene>